<dbReference type="RefSeq" id="XP_066663845.1">
    <property type="nucleotide sequence ID" value="XM_066818153.1"/>
</dbReference>
<dbReference type="GeneID" id="92051213"/>
<dbReference type="Proteomes" id="UP001433268">
    <property type="component" value="Unassembled WGS sequence"/>
</dbReference>
<proteinExistence type="predicted"/>
<evidence type="ECO:0000313" key="1">
    <source>
        <dbReference type="EMBL" id="KAK8067092.1"/>
    </source>
</evidence>
<sequence length="77" mass="8154">MDSGIRAICVSDPLVAKEDPEGIPCSPATNQVVRHPQAADAGPCLEQFGGVVVPPRPLLLHSQAQPFQSRTHADNNT</sequence>
<organism evidence="1 2">
    <name type="scientific">Apiospora hydei</name>
    <dbReference type="NCBI Taxonomy" id="1337664"/>
    <lineage>
        <taxon>Eukaryota</taxon>
        <taxon>Fungi</taxon>
        <taxon>Dikarya</taxon>
        <taxon>Ascomycota</taxon>
        <taxon>Pezizomycotina</taxon>
        <taxon>Sordariomycetes</taxon>
        <taxon>Xylariomycetidae</taxon>
        <taxon>Amphisphaeriales</taxon>
        <taxon>Apiosporaceae</taxon>
        <taxon>Apiospora</taxon>
    </lineage>
</organism>
<reference evidence="1 2" key="1">
    <citation type="submission" date="2023-01" db="EMBL/GenBank/DDBJ databases">
        <title>Analysis of 21 Apiospora genomes using comparative genomics revels a genus with tremendous synthesis potential of carbohydrate active enzymes and secondary metabolites.</title>
        <authorList>
            <person name="Sorensen T."/>
        </authorList>
    </citation>
    <scope>NUCLEOTIDE SEQUENCE [LARGE SCALE GENOMIC DNA]</scope>
    <source>
        <strain evidence="1 2">CBS 114990</strain>
    </source>
</reference>
<gene>
    <name evidence="1" type="ORF">PG997_013839</name>
</gene>
<dbReference type="EMBL" id="JAQQWN010000009">
    <property type="protein sequence ID" value="KAK8067092.1"/>
    <property type="molecule type" value="Genomic_DNA"/>
</dbReference>
<name>A0ABR1V7D4_9PEZI</name>
<evidence type="ECO:0000313" key="2">
    <source>
        <dbReference type="Proteomes" id="UP001433268"/>
    </source>
</evidence>
<protein>
    <submittedName>
        <fullName evidence="1">Uncharacterized protein</fullName>
    </submittedName>
</protein>
<comment type="caution">
    <text evidence="1">The sequence shown here is derived from an EMBL/GenBank/DDBJ whole genome shotgun (WGS) entry which is preliminary data.</text>
</comment>
<accession>A0ABR1V7D4</accession>
<keyword evidence="2" id="KW-1185">Reference proteome</keyword>